<reference evidence="2" key="1">
    <citation type="submission" date="2015-08" db="EMBL/GenBank/DDBJ databases">
        <authorList>
            <person name="Varghese N."/>
        </authorList>
    </citation>
    <scope>NUCLEOTIDE SEQUENCE [LARGE SCALE GENOMIC DNA]</scope>
    <source>
        <strain evidence="2">JCM 18476</strain>
    </source>
</reference>
<dbReference type="PROSITE" id="PS51257">
    <property type="entry name" value="PROKAR_LIPOPROTEIN"/>
    <property type="match status" value="1"/>
</dbReference>
<accession>A0A0K6ILX4</accession>
<organism evidence="1 2">
    <name type="scientific">Marinomonas fungiae</name>
    <dbReference type="NCBI Taxonomy" id="1137284"/>
    <lineage>
        <taxon>Bacteria</taxon>
        <taxon>Pseudomonadati</taxon>
        <taxon>Pseudomonadota</taxon>
        <taxon>Gammaproteobacteria</taxon>
        <taxon>Oceanospirillales</taxon>
        <taxon>Oceanospirillaceae</taxon>
        <taxon>Marinomonas</taxon>
    </lineage>
</organism>
<dbReference type="Proteomes" id="UP000182769">
    <property type="component" value="Unassembled WGS sequence"/>
</dbReference>
<gene>
    <name evidence="1" type="ORF">Ga0061065_105178</name>
</gene>
<protein>
    <submittedName>
        <fullName evidence="1">Uncharacterized protein</fullName>
    </submittedName>
</protein>
<evidence type="ECO:0000313" key="1">
    <source>
        <dbReference type="EMBL" id="CUB04086.1"/>
    </source>
</evidence>
<sequence length="173" mass="19007">MKKLAIISIASLALFGCKTSAIKENFNSTFNLDEVSFIKEDGTNTITGNAFLRQRGGGVVTCAGENITLYPVTDYSSERMQYLYGSTKHGYNSAASLNTRLIDFSSTPDSYFTMTRSTICDSDGRFKLTEVPDGEYFVTATVLWVVKNTQGGYLMEKVSVSGGEIKDLIITHK</sequence>
<dbReference type="OrthoDB" id="5677277at2"/>
<proteinExistence type="predicted"/>
<dbReference type="RefSeq" id="WP_055463037.1">
    <property type="nucleotide sequence ID" value="NZ_CYHG01000005.1"/>
</dbReference>
<dbReference type="STRING" id="1137284.GCA_001418205_01946"/>
<evidence type="ECO:0000313" key="2">
    <source>
        <dbReference type="Proteomes" id="UP000182769"/>
    </source>
</evidence>
<dbReference type="SUPFAM" id="SSF117074">
    <property type="entry name" value="Hypothetical protein PA1324"/>
    <property type="match status" value="1"/>
</dbReference>
<name>A0A0K6ILX4_9GAMM</name>
<dbReference type="AlphaFoldDB" id="A0A0K6ILX4"/>
<dbReference type="EMBL" id="CYHG01000005">
    <property type="protein sequence ID" value="CUB04086.1"/>
    <property type="molecule type" value="Genomic_DNA"/>
</dbReference>
<keyword evidence="2" id="KW-1185">Reference proteome</keyword>